<dbReference type="STRING" id="299255.SAMN02745129_2560"/>
<gene>
    <name evidence="1" type="ORF">SAMN02745129_2560</name>
</gene>
<proteinExistence type="predicted"/>
<reference evidence="1 2" key="1">
    <citation type="submission" date="2016-11" db="EMBL/GenBank/DDBJ databases">
        <authorList>
            <person name="Jaros S."/>
            <person name="Januszkiewicz K."/>
            <person name="Wedrychowicz H."/>
        </authorList>
    </citation>
    <scope>NUCLEOTIDE SEQUENCE [LARGE SCALE GENOMIC DNA]</scope>
    <source>
        <strain evidence="1 2">DSM 16917</strain>
    </source>
</reference>
<keyword evidence="2" id="KW-1185">Reference proteome</keyword>
<dbReference type="Proteomes" id="UP000184268">
    <property type="component" value="Unassembled WGS sequence"/>
</dbReference>
<evidence type="ECO:0000313" key="2">
    <source>
        <dbReference type="Proteomes" id="UP000184268"/>
    </source>
</evidence>
<dbReference type="Pfam" id="PF14081">
    <property type="entry name" value="DUF4262"/>
    <property type="match status" value="1"/>
</dbReference>
<dbReference type="AlphaFoldDB" id="A0A1M5UG98"/>
<dbReference type="EMBL" id="FQXG01000003">
    <property type="protein sequence ID" value="SHH62072.1"/>
    <property type="molecule type" value="Genomic_DNA"/>
</dbReference>
<dbReference type="InterPro" id="IPR025358">
    <property type="entry name" value="DUF4262"/>
</dbReference>
<protein>
    <submittedName>
        <fullName evidence="1">Uncharacterized protein</fullName>
    </submittedName>
</protein>
<sequence length="123" mass="13927">MLWGMRCVDLIKLHIDRFGFFVIHTDDPRNPVCYTIGLTNQGLPEMVLSCAPADQQVDILSRIARNTLDQGLSHSLAGIDLPLHLHPLQDPEIDDTQVPFLTAYYQRNPTQHTPSLLELVMTH</sequence>
<evidence type="ECO:0000313" key="1">
    <source>
        <dbReference type="EMBL" id="SHH62072.1"/>
    </source>
</evidence>
<accession>A0A1M5UG98</accession>
<name>A0A1M5UG98_9GAMM</name>
<organism evidence="1 2">
    <name type="scientific">Ferrimonas marina</name>
    <dbReference type="NCBI Taxonomy" id="299255"/>
    <lineage>
        <taxon>Bacteria</taxon>
        <taxon>Pseudomonadati</taxon>
        <taxon>Pseudomonadota</taxon>
        <taxon>Gammaproteobacteria</taxon>
        <taxon>Alteromonadales</taxon>
        <taxon>Ferrimonadaceae</taxon>
        <taxon>Ferrimonas</taxon>
    </lineage>
</organism>